<reference evidence="9" key="1">
    <citation type="submission" date="2019-11" db="EMBL/GenBank/DDBJ databases">
        <authorList>
            <person name="Liu Y."/>
            <person name="Hou J."/>
            <person name="Li T.-Q."/>
            <person name="Guan C.-H."/>
            <person name="Wu X."/>
            <person name="Wu H.-Z."/>
            <person name="Ling F."/>
            <person name="Zhang R."/>
            <person name="Shi X.-G."/>
            <person name="Ren J.-P."/>
            <person name="Chen E.-F."/>
            <person name="Sun J.-M."/>
        </authorList>
    </citation>
    <scope>NUCLEOTIDE SEQUENCE</scope>
    <source>
        <strain evidence="9">Adult_tree_wgs_1</strain>
        <tissue evidence="9">Leaves</tissue>
    </source>
</reference>
<gene>
    <name evidence="9" type="ORF">RHSIM_Rhsim07G0227200</name>
</gene>
<keyword evidence="10" id="KW-1185">Reference proteome</keyword>
<keyword evidence="5" id="KW-0863">Zinc-finger</keyword>
<dbReference type="PANTHER" id="PTHR22937:SF224">
    <property type="entry name" value="E3 UBIQUITIN-PROTEIN LIGASE MBR1-RELATED"/>
    <property type="match status" value="1"/>
</dbReference>
<feature type="compositionally biased region" description="Low complexity" evidence="8">
    <location>
        <begin position="376"/>
        <end position="390"/>
    </location>
</feature>
<feature type="compositionally biased region" description="Polar residues" evidence="8">
    <location>
        <begin position="19"/>
        <end position="28"/>
    </location>
</feature>
<evidence type="ECO:0000256" key="2">
    <source>
        <dbReference type="ARBA" id="ARBA00012483"/>
    </source>
</evidence>
<feature type="region of interest" description="Disordered" evidence="8">
    <location>
        <begin position="361"/>
        <end position="457"/>
    </location>
</feature>
<keyword evidence="3" id="KW-0808">Transferase</keyword>
<dbReference type="EC" id="2.3.2.27" evidence="2"/>
<feature type="compositionally biased region" description="Polar residues" evidence="8">
    <location>
        <begin position="471"/>
        <end position="503"/>
    </location>
</feature>
<keyword evidence="4" id="KW-0479">Metal-binding</keyword>
<keyword evidence="7" id="KW-0862">Zinc</keyword>
<feature type="region of interest" description="Disordered" evidence="8">
    <location>
        <begin position="1"/>
        <end position="28"/>
    </location>
</feature>
<accession>A0A834GRD4</accession>
<sequence length="737" mass="80169">MQGQRSGIGSFPGALSYEHGSTSSDSGIDQQLRWNTMQSSAQNIQPNYISLGQNLSGWNAGESSSSWTENVNNHHERKAENGWSSQMIACGAVDPVLEQQQYEPDNVPALHNASVNRSSNLIPNTPLFVQNSSNAISQDLNMSAGFVGEGSDDLQMMDWSDEPEVSQFPFASTSDSFRAPSERNAFFVEENDARPSHSLDARRSSCKRKVIDRNIGQSSISGSSSCFQQAESTGWHSVSGRYNAGSGLSISTPSGNIVAASESPLALNLARSAERSQRNYRGQISPSRQQDSVPINVLPVGNTVGHSNVASQQQSSRLVPLNNSLQMRPLSAADNTSSQMQSSVVHVPAFRPFPRLSRSNGGFLPSGSHASGSGDVVSNEESNSSSVPRNVSEHPMFIPANDMTNSPENATNWSLSAGNTSIAGNVASTSRVGSGSRGHQFSGPNRVPPRNPPQYPRRLSDLVRRSLLSSADTASGGQSNSHPSSQEMELSSGESNQGHSLSRSRGAISLDRQLEGALGMPHSLRTLAAASEGRSRLVSEIRGVLDLMRRGEGLRFEDVMILDQSVIFGMGHSHDRHRDMRLDVDNMSYEELLALGERIGNVSTGLSEEKILKGLKQRKYYSITLVPQLEREPCCVCQKRPFVFPPSSALAAFLNKPSSLLCDAFLIEAARLTLKAEFYGREGFNNNWAMRDFIKYCKRKGLLIELGGEAILVIRRNTMKENTLERWAAGMNSMRLA</sequence>
<feature type="compositionally biased region" description="Pro residues" evidence="8">
    <location>
        <begin position="446"/>
        <end position="455"/>
    </location>
</feature>
<comment type="catalytic activity">
    <reaction evidence="1">
        <text>S-ubiquitinyl-[E2 ubiquitin-conjugating enzyme]-L-cysteine + [acceptor protein]-L-lysine = [E2 ubiquitin-conjugating enzyme]-L-cysteine + N(6)-ubiquitinyl-[acceptor protein]-L-lysine.</text>
        <dbReference type="EC" id="2.3.2.27"/>
    </reaction>
</comment>
<dbReference type="GO" id="GO:0061630">
    <property type="term" value="F:ubiquitin protein ligase activity"/>
    <property type="evidence" value="ECO:0007669"/>
    <property type="project" value="UniProtKB-EC"/>
</dbReference>
<comment type="caution">
    <text evidence="9">The sequence shown here is derived from an EMBL/GenBank/DDBJ whole genome shotgun (WGS) entry which is preliminary data.</text>
</comment>
<protein>
    <recommendedName>
        <fullName evidence="2">RING-type E3 ubiquitin transferase</fullName>
        <ecNumber evidence="2">2.3.2.27</ecNumber>
    </recommendedName>
</protein>
<evidence type="ECO:0000256" key="4">
    <source>
        <dbReference type="ARBA" id="ARBA00022723"/>
    </source>
</evidence>
<dbReference type="InterPro" id="IPR045191">
    <property type="entry name" value="MBR1/2-like"/>
</dbReference>
<feature type="compositionally biased region" description="Polar residues" evidence="8">
    <location>
        <begin position="402"/>
        <end position="443"/>
    </location>
</feature>
<evidence type="ECO:0000256" key="3">
    <source>
        <dbReference type="ARBA" id="ARBA00022679"/>
    </source>
</evidence>
<evidence type="ECO:0000256" key="7">
    <source>
        <dbReference type="ARBA" id="ARBA00022833"/>
    </source>
</evidence>
<evidence type="ECO:0000256" key="6">
    <source>
        <dbReference type="ARBA" id="ARBA00022786"/>
    </source>
</evidence>
<dbReference type="PANTHER" id="PTHR22937">
    <property type="entry name" value="E3 UBIQUITIN-PROTEIN LIGASE RNF165"/>
    <property type="match status" value="1"/>
</dbReference>
<dbReference type="Proteomes" id="UP000626092">
    <property type="component" value="Unassembled WGS sequence"/>
</dbReference>
<evidence type="ECO:0000256" key="1">
    <source>
        <dbReference type="ARBA" id="ARBA00000900"/>
    </source>
</evidence>
<organism evidence="9 10">
    <name type="scientific">Rhododendron simsii</name>
    <name type="common">Sims's rhododendron</name>
    <dbReference type="NCBI Taxonomy" id="118357"/>
    <lineage>
        <taxon>Eukaryota</taxon>
        <taxon>Viridiplantae</taxon>
        <taxon>Streptophyta</taxon>
        <taxon>Embryophyta</taxon>
        <taxon>Tracheophyta</taxon>
        <taxon>Spermatophyta</taxon>
        <taxon>Magnoliopsida</taxon>
        <taxon>eudicotyledons</taxon>
        <taxon>Gunneridae</taxon>
        <taxon>Pentapetalae</taxon>
        <taxon>asterids</taxon>
        <taxon>Ericales</taxon>
        <taxon>Ericaceae</taxon>
        <taxon>Ericoideae</taxon>
        <taxon>Rhodoreae</taxon>
        <taxon>Rhododendron</taxon>
    </lineage>
</organism>
<evidence type="ECO:0000256" key="5">
    <source>
        <dbReference type="ARBA" id="ARBA00022771"/>
    </source>
</evidence>
<feature type="compositionally biased region" description="Polar residues" evidence="8">
    <location>
        <begin position="279"/>
        <end position="293"/>
    </location>
</feature>
<dbReference type="AlphaFoldDB" id="A0A834GRD4"/>
<dbReference type="OrthoDB" id="8062037at2759"/>
<keyword evidence="6" id="KW-0833">Ubl conjugation pathway</keyword>
<proteinExistence type="predicted"/>
<dbReference type="GO" id="GO:0008270">
    <property type="term" value="F:zinc ion binding"/>
    <property type="evidence" value="ECO:0007669"/>
    <property type="project" value="UniProtKB-KW"/>
</dbReference>
<evidence type="ECO:0000313" key="9">
    <source>
        <dbReference type="EMBL" id="KAF7139060.1"/>
    </source>
</evidence>
<feature type="compositionally biased region" description="Polar residues" evidence="8">
    <location>
        <begin position="304"/>
        <end position="317"/>
    </location>
</feature>
<feature type="region of interest" description="Disordered" evidence="8">
    <location>
        <begin position="277"/>
        <end position="317"/>
    </location>
</feature>
<dbReference type="EMBL" id="WJXA01000007">
    <property type="protein sequence ID" value="KAF7139060.1"/>
    <property type="molecule type" value="Genomic_DNA"/>
</dbReference>
<evidence type="ECO:0000313" key="10">
    <source>
        <dbReference type="Proteomes" id="UP000626092"/>
    </source>
</evidence>
<feature type="region of interest" description="Disordered" evidence="8">
    <location>
        <begin position="469"/>
        <end position="504"/>
    </location>
</feature>
<name>A0A834GRD4_RHOSS</name>
<evidence type="ECO:0000256" key="8">
    <source>
        <dbReference type="SAM" id="MobiDB-lite"/>
    </source>
</evidence>